<name>A0A069A9L8_CLODI</name>
<evidence type="ECO:0000313" key="1">
    <source>
        <dbReference type="EMBL" id="CDS86028.1"/>
    </source>
</evidence>
<organism evidence="1">
    <name type="scientific">Clostridioides difficile</name>
    <name type="common">Peptoclostridium difficile</name>
    <dbReference type="NCBI Taxonomy" id="1496"/>
    <lineage>
        <taxon>Bacteria</taxon>
        <taxon>Bacillati</taxon>
        <taxon>Bacillota</taxon>
        <taxon>Clostridia</taxon>
        <taxon>Peptostreptococcales</taxon>
        <taxon>Peptostreptococcaceae</taxon>
        <taxon>Clostridioides</taxon>
    </lineage>
</organism>
<accession>A0A069A9L8</accession>
<dbReference type="AlphaFoldDB" id="A0A069A9L8"/>
<sequence>MIVKTVSNLDLLFIIMHFNKKIKVMGKIFIEKSILLNRL</sequence>
<dbReference type="EMBL" id="LK932392">
    <property type="protein sequence ID" value="CDS86028.1"/>
    <property type="molecule type" value="Genomic_DNA"/>
</dbReference>
<proteinExistence type="predicted"/>
<gene>
    <name evidence="1" type="ORF">BN1097_540158</name>
</gene>
<protein>
    <submittedName>
        <fullName evidence="1">Uncharacterized protein</fullName>
    </submittedName>
</protein>
<reference evidence="1" key="1">
    <citation type="submission" date="2014-07" db="EMBL/GenBank/DDBJ databases">
        <authorList>
            <person name="Monot Marc"/>
        </authorList>
    </citation>
    <scope>NUCLEOTIDE SEQUENCE</scope>
    <source>
        <strain evidence="1">7032994</strain>
    </source>
</reference>